<protein>
    <submittedName>
        <fullName evidence="5">BlaI/MecI/CopY family transcriptional regulator</fullName>
    </submittedName>
</protein>
<keyword evidence="2" id="KW-0805">Transcription regulation</keyword>
<evidence type="ECO:0000256" key="2">
    <source>
        <dbReference type="ARBA" id="ARBA00023015"/>
    </source>
</evidence>
<comment type="similarity">
    <text evidence="1">Belongs to the BlaI transcriptional regulatory family.</text>
</comment>
<dbReference type="Pfam" id="PF03965">
    <property type="entry name" value="Penicillinase_R"/>
    <property type="match status" value="1"/>
</dbReference>
<dbReference type="EMBL" id="SSSN01000003">
    <property type="protein sequence ID" value="THG35055.1"/>
    <property type="molecule type" value="Genomic_DNA"/>
</dbReference>
<dbReference type="InterPro" id="IPR005650">
    <property type="entry name" value="BlaI_family"/>
</dbReference>
<dbReference type="OrthoDB" id="9813987at2"/>
<accession>A0A4S4FYF5</accession>
<evidence type="ECO:0000256" key="4">
    <source>
        <dbReference type="ARBA" id="ARBA00023163"/>
    </source>
</evidence>
<evidence type="ECO:0000313" key="5">
    <source>
        <dbReference type="EMBL" id="THG35055.1"/>
    </source>
</evidence>
<dbReference type="InterPro" id="IPR036390">
    <property type="entry name" value="WH_DNA-bd_sf"/>
</dbReference>
<dbReference type="InterPro" id="IPR036388">
    <property type="entry name" value="WH-like_DNA-bd_sf"/>
</dbReference>
<dbReference type="SUPFAM" id="SSF46785">
    <property type="entry name" value="Winged helix' DNA-binding domain"/>
    <property type="match status" value="1"/>
</dbReference>
<dbReference type="Gene3D" id="6.10.140.850">
    <property type="match status" value="1"/>
</dbReference>
<evidence type="ECO:0000256" key="3">
    <source>
        <dbReference type="ARBA" id="ARBA00023125"/>
    </source>
</evidence>
<dbReference type="Gene3D" id="1.10.10.10">
    <property type="entry name" value="Winged helix-like DNA-binding domain superfamily/Winged helix DNA-binding domain"/>
    <property type="match status" value="1"/>
</dbReference>
<dbReference type="GO" id="GO:0003677">
    <property type="term" value="F:DNA binding"/>
    <property type="evidence" value="ECO:0007669"/>
    <property type="project" value="UniProtKB-KW"/>
</dbReference>
<keyword evidence="4" id="KW-0804">Transcription</keyword>
<dbReference type="GO" id="GO:0045892">
    <property type="term" value="P:negative regulation of DNA-templated transcription"/>
    <property type="evidence" value="ECO:0007669"/>
    <property type="project" value="InterPro"/>
</dbReference>
<gene>
    <name evidence="5" type="ORF">E6C70_02990</name>
</gene>
<name>A0A4S4FYF5_9MICO</name>
<evidence type="ECO:0000313" key="6">
    <source>
        <dbReference type="Proteomes" id="UP000307380"/>
    </source>
</evidence>
<proteinExistence type="inferred from homology"/>
<dbReference type="AlphaFoldDB" id="A0A4S4FYF5"/>
<keyword evidence="3" id="KW-0238">DNA-binding</keyword>
<dbReference type="Proteomes" id="UP000307380">
    <property type="component" value="Unassembled WGS sequence"/>
</dbReference>
<sequence>MATLGDLERAVMELLWSAPDPLTATALRDRLQTDDRSPAVTTVLTVLTRLEAKGFVSRDRGSRPHSYSPVMSREAHTAALMHEVLGSASDRDAVLARFVGQVSVDEAHTLRALLDPGR</sequence>
<evidence type="ECO:0000256" key="1">
    <source>
        <dbReference type="ARBA" id="ARBA00011046"/>
    </source>
</evidence>
<organism evidence="5 6">
    <name type="scientific">Orlajensenia flava</name>
    <dbReference type="NCBI Taxonomy" id="2565934"/>
    <lineage>
        <taxon>Bacteria</taxon>
        <taxon>Bacillati</taxon>
        <taxon>Actinomycetota</taxon>
        <taxon>Actinomycetes</taxon>
        <taxon>Micrococcales</taxon>
        <taxon>Microbacteriaceae</taxon>
        <taxon>Orlajensenia</taxon>
    </lineage>
</organism>
<comment type="caution">
    <text evidence="5">The sequence shown here is derived from an EMBL/GenBank/DDBJ whole genome shotgun (WGS) entry which is preliminary data.</text>
</comment>
<reference evidence="5 6" key="1">
    <citation type="submission" date="2019-04" db="EMBL/GenBank/DDBJ databases">
        <authorList>
            <person name="Jiang L."/>
        </authorList>
    </citation>
    <scope>NUCLEOTIDE SEQUENCE [LARGE SCALE GENOMIC DNA]</scope>
    <source>
        <strain evidence="5 6">YIM 131861</strain>
    </source>
</reference>
<dbReference type="RefSeq" id="WP_136422082.1">
    <property type="nucleotide sequence ID" value="NZ_SSSN01000003.1"/>
</dbReference>
<keyword evidence="6" id="KW-1185">Reference proteome</keyword>